<evidence type="ECO:0000313" key="2">
    <source>
        <dbReference type="Proteomes" id="UP000549457"/>
    </source>
</evidence>
<dbReference type="Pfam" id="PF07520">
    <property type="entry name" value="SrfB"/>
    <property type="match status" value="1"/>
</dbReference>
<reference evidence="1 2" key="1">
    <citation type="submission" date="2020-08" db="EMBL/GenBank/DDBJ databases">
        <title>Genomic Encyclopedia of Type Strains, Phase IV (KMG-IV): sequencing the most valuable type-strain genomes for metagenomic binning, comparative biology and taxonomic classification.</title>
        <authorList>
            <person name="Goeker M."/>
        </authorList>
    </citation>
    <scope>NUCLEOTIDE SEQUENCE [LARGE SCALE GENOMIC DNA]</scope>
    <source>
        <strain evidence="1 2">DSM 101730</strain>
    </source>
</reference>
<gene>
    <name evidence="1" type="ORF">HNP73_002755</name>
</gene>
<organism evidence="1 2">
    <name type="scientific">Amaricoccus macauensis</name>
    <dbReference type="NCBI Taxonomy" id="57001"/>
    <lineage>
        <taxon>Bacteria</taxon>
        <taxon>Pseudomonadati</taxon>
        <taxon>Pseudomonadota</taxon>
        <taxon>Alphaproteobacteria</taxon>
        <taxon>Rhodobacterales</taxon>
        <taxon>Paracoccaceae</taxon>
        <taxon>Amaricoccus</taxon>
    </lineage>
</organism>
<dbReference type="AlphaFoldDB" id="A0A840SIG2"/>
<comment type="caution">
    <text evidence="1">The sequence shown here is derived from an EMBL/GenBank/DDBJ whole genome shotgun (WGS) entry which is preliminary data.</text>
</comment>
<dbReference type="InterPro" id="IPR009216">
    <property type="entry name" value="Virulence_factor_SrfB"/>
</dbReference>
<proteinExistence type="predicted"/>
<keyword evidence="2" id="KW-1185">Reference proteome</keyword>
<name>A0A840SIG2_9RHOB</name>
<sequence length="980" mass="109237">MLKTLIEFKPGETVSLIPNSGVQFMDFGFDAAAVDSLSRKFAFADDETPGMVCIFPLQVGADQEVFYTVPGQTRPIEPDDDQIFGMKAVDALARYDRLWLPFPFFRRTGSSFDDGPTTWARIKVAALDTPDEAGRTHRVVLAFDTLLTPRQAGQPYTAPEDDGDARDRVFFGFCSEHDRNTAFMARPWVAGWLRDQYAIGLRRMEKKPTRPGEHWAAYMVLLDAIASTCQIPSVELTDIFSQFSRRDPVGVSLVLDIGNSRMCGVLVEDASTTAYADVSQTYRLELRDLSRVEYVYSEPFESRIEFASVDFGPITHASASNRTKREAFWWPSPVRVGPEAAWLAAKTDGTEGASGLSSPKRYLWDGEARIQPWTNNSSNLAEPEEIRGPMIARLTEDGTVMSRKKGSLPGMMRRYSRSSLYTLMLGELLIQASTQINSVDVRKNRPNSASPRTLKQIVLTLPTATPLAEQRMMRERIAAAVDLVWDVMGWNGATPVPKPAIRLDFDEATCTHLVWLFNEIQHKFHGTPREFLDLAAGNRRSEDGRSALRVASIDIGGGTTDLMIMRHEIKPGTDTVVEPVQVFREGFRLAGDDILKELVENCLLRDLGDAMAGAGIEAPRDLLSELFGGDREAMSQSERTMRGQLVAQVFAQAAVGLLRRYERGDTATDGPATLRELLSGVEVVATPAIEHFQATLRLRRGVDYDLLATPIAMDPDLIERLIDGLIGPMIRDLCDLVRAHDCDVLLISGRPSQYAIVRRLIRSAMPVSANRIIPMGSYRVGNWYPFRSSDFRIFDPKTTAVVGAMLCHTLSRAVGNLTLRTQGMKMRSTARYIGAMSDTGQIRAENVRLENVDLDTGKGINTFTLVLGSPTFIGFRQLPIPRWRSTPLYYVGFKNPDLVDKLNLPLHVTFERQEALREGEEQHMMEDFKISEVRDSEKQDLTGAVTCRLQTMLIESQAEAGYWLDTGVLQVHLDPAGARA</sequence>
<dbReference type="EMBL" id="JACHFM010000002">
    <property type="protein sequence ID" value="MBB5222819.1"/>
    <property type="molecule type" value="Genomic_DNA"/>
</dbReference>
<accession>A0A840SIG2</accession>
<dbReference type="Proteomes" id="UP000549457">
    <property type="component" value="Unassembled WGS sequence"/>
</dbReference>
<evidence type="ECO:0008006" key="3">
    <source>
        <dbReference type="Google" id="ProtNLM"/>
    </source>
</evidence>
<dbReference type="RefSeq" id="WP_184150307.1">
    <property type="nucleotide sequence ID" value="NZ_JACHFM010000002.1"/>
</dbReference>
<protein>
    <recommendedName>
        <fullName evidence="3">Virulence factor SrfB</fullName>
    </recommendedName>
</protein>
<evidence type="ECO:0000313" key="1">
    <source>
        <dbReference type="EMBL" id="MBB5222819.1"/>
    </source>
</evidence>